<feature type="compositionally biased region" description="Polar residues" evidence="6">
    <location>
        <begin position="1"/>
        <end position="11"/>
    </location>
</feature>
<evidence type="ECO:0000313" key="9">
    <source>
        <dbReference type="Proteomes" id="UP000694621"/>
    </source>
</evidence>
<dbReference type="GO" id="GO:0005637">
    <property type="term" value="C:nuclear inner membrane"/>
    <property type="evidence" value="ECO:0007669"/>
    <property type="project" value="UniProtKB-SubCell"/>
</dbReference>
<dbReference type="PROSITE" id="PS51469">
    <property type="entry name" value="SUN"/>
    <property type="match status" value="1"/>
</dbReference>
<dbReference type="InterPro" id="IPR040994">
    <property type="entry name" value="Sun_CC2"/>
</dbReference>
<name>A0A8B9JDF5_ASTMX</name>
<evidence type="ECO:0000256" key="6">
    <source>
        <dbReference type="SAM" id="MobiDB-lite"/>
    </source>
</evidence>
<dbReference type="AlphaFoldDB" id="A0A8B9JDF5"/>
<feature type="compositionally biased region" description="Polar residues" evidence="6">
    <location>
        <begin position="105"/>
        <end position="121"/>
    </location>
</feature>
<proteinExistence type="predicted"/>
<dbReference type="Pfam" id="PF07738">
    <property type="entry name" value="Sad1_UNC"/>
    <property type="match status" value="1"/>
</dbReference>
<reference evidence="8" key="1">
    <citation type="submission" date="2025-08" db="UniProtKB">
        <authorList>
            <consortium name="Ensembl"/>
        </authorList>
    </citation>
    <scope>IDENTIFICATION</scope>
</reference>
<dbReference type="GO" id="GO:0034993">
    <property type="term" value="C:meiotic nuclear membrane microtubule tethering complex"/>
    <property type="evidence" value="ECO:0007669"/>
    <property type="project" value="TreeGrafter"/>
</dbReference>
<accession>A0A8B9JDF5</accession>
<keyword evidence="1" id="KW-0812">Transmembrane</keyword>
<dbReference type="Gene3D" id="2.60.120.260">
    <property type="entry name" value="Galactose-binding domain-like"/>
    <property type="match status" value="1"/>
</dbReference>
<feature type="domain" description="SUN" evidence="7">
    <location>
        <begin position="334"/>
        <end position="494"/>
    </location>
</feature>
<dbReference type="Ensembl" id="ENSAMXT00005022020.1">
    <property type="protein sequence ID" value="ENSAMXP00005019925.1"/>
    <property type="gene ID" value="ENSAMXG00005010308.1"/>
</dbReference>
<keyword evidence="2" id="KW-1133">Transmembrane helix</keyword>
<feature type="region of interest" description="Disordered" evidence="6">
    <location>
        <begin position="1"/>
        <end position="45"/>
    </location>
</feature>
<organism evidence="8 9">
    <name type="scientific">Astyanax mexicanus</name>
    <name type="common">Blind cave fish</name>
    <name type="synonym">Astyanax fasciatus mexicanus</name>
    <dbReference type="NCBI Taxonomy" id="7994"/>
    <lineage>
        <taxon>Eukaryota</taxon>
        <taxon>Metazoa</taxon>
        <taxon>Chordata</taxon>
        <taxon>Craniata</taxon>
        <taxon>Vertebrata</taxon>
        <taxon>Euteleostomi</taxon>
        <taxon>Actinopterygii</taxon>
        <taxon>Neopterygii</taxon>
        <taxon>Teleostei</taxon>
        <taxon>Ostariophysi</taxon>
        <taxon>Characiformes</taxon>
        <taxon>Characoidei</taxon>
        <taxon>Acestrorhamphidae</taxon>
        <taxon>Acestrorhamphinae</taxon>
        <taxon>Astyanax</taxon>
    </lineage>
</organism>
<feature type="region of interest" description="Disordered" evidence="6">
    <location>
        <begin position="102"/>
        <end position="121"/>
    </location>
</feature>
<evidence type="ECO:0000256" key="4">
    <source>
        <dbReference type="ARBA" id="ARBA00023136"/>
    </source>
</evidence>
<evidence type="ECO:0000259" key="7">
    <source>
        <dbReference type="PROSITE" id="PS51469"/>
    </source>
</evidence>
<sequence>QADLSTVSEGESMSRRSARLATSPYYAHDDDAASTSSTESNPHFSYRESPVRYGLHLSLPLTNIHFSCVRSSSQRTGAAARPLSRTTTPLISSSSTLLQKPDFSSGYSSAEENNGLHKTSTAGEGVPRALAMVYWWLGTAWYSLTSGMSLINVSLLSSNFLFFCSSPQKEIQLLKQDEKQNVLSEHNTVVKQELHGIKQQISDLRSDVSDLQTSSKLHAHRLDVQESQNAKLKAELSDWLLQQLAVSVGSKEGVVMHPDLQRALEALEKKIMDRLGEEREKESGDVWGTVGVTLREEGAGELTVKDVERIVNRALSLYRADGVGMADYALESSGASVINTRCSETFHTKTACLSLFGIPLWYQSESPRTVTQPELYPGKCWAFRGSEGFLVIALSYPVRMTHVSLEHVPRSLSPTGRIDSAPKDFAVYGMTGEDAEGELLATFTYNQDGEPIQTFKLPDSPTEVYQLVELRILSNWGHPEYTCVYRFRVHGQPSNT</sequence>
<evidence type="ECO:0000256" key="3">
    <source>
        <dbReference type="ARBA" id="ARBA00023054"/>
    </source>
</evidence>
<dbReference type="Pfam" id="PF18580">
    <property type="entry name" value="HTH_SUN2"/>
    <property type="match status" value="1"/>
</dbReference>
<dbReference type="InterPro" id="IPR045119">
    <property type="entry name" value="SUN1-5"/>
</dbReference>
<keyword evidence="3" id="KW-0175">Coiled coil</keyword>
<comment type="subcellular location">
    <subcellularLocation>
        <location evidence="5">Nucleus inner membrane</location>
        <topology evidence="5">Single-pass type II membrane protein</topology>
    </subcellularLocation>
</comment>
<dbReference type="PANTHER" id="PTHR12911:SF22">
    <property type="entry name" value="SUN DOMAIN-CONTAINING PROTEIN 2"/>
    <property type="match status" value="1"/>
</dbReference>
<dbReference type="InterPro" id="IPR012919">
    <property type="entry name" value="SUN_dom"/>
</dbReference>
<dbReference type="PANTHER" id="PTHR12911">
    <property type="entry name" value="SAD1/UNC-84-LIKE PROTEIN-RELATED"/>
    <property type="match status" value="1"/>
</dbReference>
<evidence type="ECO:0000256" key="2">
    <source>
        <dbReference type="ARBA" id="ARBA00022989"/>
    </source>
</evidence>
<evidence type="ECO:0000256" key="1">
    <source>
        <dbReference type="ARBA" id="ARBA00022692"/>
    </source>
</evidence>
<protein>
    <submittedName>
        <fullName evidence="8">Si:dkey-92f12.2</fullName>
    </submittedName>
</protein>
<evidence type="ECO:0000256" key="5">
    <source>
        <dbReference type="ARBA" id="ARBA00037816"/>
    </source>
</evidence>
<dbReference type="GO" id="GO:0043495">
    <property type="term" value="F:protein-membrane adaptor activity"/>
    <property type="evidence" value="ECO:0007669"/>
    <property type="project" value="TreeGrafter"/>
</dbReference>
<dbReference type="Proteomes" id="UP000694621">
    <property type="component" value="Unplaced"/>
</dbReference>
<keyword evidence="4" id="KW-0472">Membrane</keyword>
<dbReference type="FunFam" id="2.60.120.260:FF:000009">
    <property type="entry name" value="SUN domain-containing protein 1 isoform X1"/>
    <property type="match status" value="1"/>
</dbReference>
<evidence type="ECO:0000313" key="8">
    <source>
        <dbReference type="Ensembl" id="ENSAMXP00005019925.1"/>
    </source>
</evidence>